<organism evidence="2">
    <name type="scientific">uncultured Quadrisphaera sp</name>
    <dbReference type="NCBI Taxonomy" id="904978"/>
    <lineage>
        <taxon>Bacteria</taxon>
        <taxon>Bacillati</taxon>
        <taxon>Actinomycetota</taxon>
        <taxon>Actinomycetes</taxon>
        <taxon>Kineosporiales</taxon>
        <taxon>Kineosporiaceae</taxon>
        <taxon>Quadrisphaera</taxon>
        <taxon>environmental samples</taxon>
    </lineage>
</organism>
<protein>
    <submittedName>
        <fullName evidence="2">Uncharacterized protein</fullName>
    </submittedName>
</protein>
<gene>
    <name evidence="2" type="ORF">AVDCRST_MAG35-2009</name>
</gene>
<sequence>MPDRHDPAQRLGPRRSAPGAPQPLVLLRCRCSSGPAPRRSGA</sequence>
<feature type="region of interest" description="Disordered" evidence="1">
    <location>
        <begin position="1"/>
        <end position="42"/>
    </location>
</feature>
<dbReference type="AlphaFoldDB" id="A0A6J4PW96"/>
<reference evidence="2" key="1">
    <citation type="submission" date="2020-02" db="EMBL/GenBank/DDBJ databases">
        <authorList>
            <person name="Meier V. D."/>
        </authorList>
    </citation>
    <scope>NUCLEOTIDE SEQUENCE</scope>
    <source>
        <strain evidence="2">AVDCRST_MAG35</strain>
    </source>
</reference>
<name>A0A6J4PW96_9ACTN</name>
<evidence type="ECO:0000313" key="2">
    <source>
        <dbReference type="EMBL" id="CAA9421356.1"/>
    </source>
</evidence>
<accession>A0A6J4PW96</accession>
<evidence type="ECO:0000256" key="1">
    <source>
        <dbReference type="SAM" id="MobiDB-lite"/>
    </source>
</evidence>
<proteinExistence type="predicted"/>
<dbReference type="EMBL" id="CADCUY010000426">
    <property type="protein sequence ID" value="CAA9421356.1"/>
    <property type="molecule type" value="Genomic_DNA"/>
</dbReference>